<dbReference type="AlphaFoldDB" id="A0AA35S288"/>
<dbReference type="Pfam" id="PF12254">
    <property type="entry name" value="DNA_pol_alpha_N"/>
    <property type="match status" value="1"/>
</dbReference>
<feature type="compositionally biased region" description="Basic and acidic residues" evidence="6">
    <location>
        <begin position="34"/>
        <end position="43"/>
    </location>
</feature>
<feature type="compositionally biased region" description="Pro residues" evidence="6">
    <location>
        <begin position="233"/>
        <end position="243"/>
    </location>
</feature>
<feature type="region of interest" description="Disordered" evidence="6">
    <location>
        <begin position="1"/>
        <end position="52"/>
    </location>
</feature>
<proteinExistence type="inferred from homology"/>
<dbReference type="Gene3D" id="3.30.70.2820">
    <property type="match status" value="1"/>
</dbReference>
<dbReference type="InterPro" id="IPR006133">
    <property type="entry name" value="DNA-dir_DNA_pol_B_exonuc"/>
</dbReference>
<evidence type="ECO:0000256" key="5">
    <source>
        <dbReference type="ARBA" id="ARBA00022932"/>
    </source>
</evidence>
<feature type="compositionally biased region" description="Basic residues" evidence="6">
    <location>
        <begin position="18"/>
        <end position="27"/>
    </location>
</feature>
<evidence type="ECO:0000259" key="7">
    <source>
        <dbReference type="Pfam" id="PF00136"/>
    </source>
</evidence>
<evidence type="ECO:0000313" key="11">
    <source>
        <dbReference type="Proteomes" id="UP001174909"/>
    </source>
</evidence>
<dbReference type="GO" id="GO:0006272">
    <property type="term" value="P:leading strand elongation"/>
    <property type="evidence" value="ECO:0007669"/>
    <property type="project" value="TreeGrafter"/>
</dbReference>
<feature type="domain" description="DNA polymerase alpha catalytic subunit N-terminal" evidence="9">
    <location>
        <begin position="33"/>
        <end position="94"/>
    </location>
</feature>
<dbReference type="EMBL" id="CASHTH010001882">
    <property type="protein sequence ID" value="CAI8021303.1"/>
    <property type="molecule type" value="Genomic_DNA"/>
</dbReference>
<evidence type="ECO:0000256" key="2">
    <source>
        <dbReference type="ARBA" id="ARBA00012417"/>
    </source>
</evidence>
<dbReference type="FunFam" id="3.30.70.2820:FF:000001">
    <property type="entry name" value="DNA polymerase"/>
    <property type="match status" value="1"/>
</dbReference>
<keyword evidence="11" id="KW-1185">Reference proteome</keyword>
<dbReference type="GO" id="GO:0003887">
    <property type="term" value="F:DNA-directed DNA polymerase activity"/>
    <property type="evidence" value="ECO:0007669"/>
    <property type="project" value="UniProtKB-KW"/>
</dbReference>
<evidence type="ECO:0000259" key="9">
    <source>
        <dbReference type="Pfam" id="PF12254"/>
    </source>
</evidence>
<feature type="domain" description="DNA-directed DNA polymerase family B multifunctional" evidence="7">
    <location>
        <begin position="765"/>
        <end position="851"/>
    </location>
</feature>
<feature type="compositionally biased region" description="Low complexity" evidence="6">
    <location>
        <begin position="282"/>
        <end position="292"/>
    </location>
</feature>
<organism evidence="10 11">
    <name type="scientific">Geodia barretti</name>
    <name type="common">Barrett's horny sponge</name>
    <dbReference type="NCBI Taxonomy" id="519541"/>
    <lineage>
        <taxon>Eukaryota</taxon>
        <taxon>Metazoa</taxon>
        <taxon>Porifera</taxon>
        <taxon>Demospongiae</taxon>
        <taxon>Heteroscleromorpha</taxon>
        <taxon>Tetractinellida</taxon>
        <taxon>Astrophorina</taxon>
        <taxon>Geodiidae</taxon>
        <taxon>Geodia</taxon>
    </lineage>
</organism>
<dbReference type="Gene3D" id="3.30.420.10">
    <property type="entry name" value="Ribonuclease H-like superfamily/Ribonuclease H"/>
    <property type="match status" value="1"/>
</dbReference>
<dbReference type="GO" id="GO:0000166">
    <property type="term" value="F:nucleotide binding"/>
    <property type="evidence" value="ECO:0007669"/>
    <property type="project" value="InterPro"/>
</dbReference>
<feature type="domain" description="DNA-directed DNA polymerase family B exonuclease" evidence="8">
    <location>
        <begin position="468"/>
        <end position="700"/>
    </location>
</feature>
<comment type="caution">
    <text evidence="10">The sequence shown here is derived from an EMBL/GenBank/DDBJ whole genome shotgun (WGS) entry which is preliminary data.</text>
</comment>
<dbReference type="InterPro" id="IPR012337">
    <property type="entry name" value="RNaseH-like_sf"/>
</dbReference>
<evidence type="ECO:0000256" key="4">
    <source>
        <dbReference type="ARBA" id="ARBA00022695"/>
    </source>
</evidence>
<keyword evidence="4" id="KW-0548">Nucleotidyltransferase</keyword>
<dbReference type="GO" id="GO:0003697">
    <property type="term" value="F:single-stranded DNA binding"/>
    <property type="evidence" value="ECO:0007669"/>
    <property type="project" value="TreeGrafter"/>
</dbReference>
<dbReference type="EC" id="2.7.7.7" evidence="2"/>
<dbReference type="GO" id="GO:0003682">
    <property type="term" value="F:chromatin binding"/>
    <property type="evidence" value="ECO:0007669"/>
    <property type="project" value="TreeGrafter"/>
</dbReference>
<keyword evidence="5" id="KW-0239">DNA-directed DNA polymerase</keyword>
<dbReference type="Pfam" id="PF00136">
    <property type="entry name" value="DNA_pol_B"/>
    <property type="match status" value="1"/>
</dbReference>
<dbReference type="PANTHER" id="PTHR45861">
    <property type="entry name" value="DNA POLYMERASE ALPHA CATALYTIC SUBUNIT"/>
    <property type="match status" value="1"/>
</dbReference>
<evidence type="ECO:0000313" key="10">
    <source>
        <dbReference type="EMBL" id="CAI8021303.1"/>
    </source>
</evidence>
<feature type="compositionally biased region" description="Acidic residues" evidence="6">
    <location>
        <begin position="249"/>
        <end position="264"/>
    </location>
</feature>
<feature type="compositionally biased region" description="Pro residues" evidence="6">
    <location>
        <begin position="207"/>
        <end position="219"/>
    </location>
</feature>
<evidence type="ECO:0000259" key="8">
    <source>
        <dbReference type="Pfam" id="PF03104"/>
    </source>
</evidence>
<feature type="compositionally biased region" description="Low complexity" evidence="6">
    <location>
        <begin position="196"/>
        <end position="206"/>
    </location>
</feature>
<dbReference type="GO" id="GO:0005658">
    <property type="term" value="C:alpha DNA polymerase:primase complex"/>
    <property type="evidence" value="ECO:0007669"/>
    <property type="project" value="TreeGrafter"/>
</dbReference>
<reference evidence="10" key="1">
    <citation type="submission" date="2023-03" db="EMBL/GenBank/DDBJ databases">
        <authorList>
            <person name="Steffen K."/>
            <person name="Cardenas P."/>
        </authorList>
    </citation>
    <scope>NUCLEOTIDE SEQUENCE</scope>
</reference>
<keyword evidence="3" id="KW-0808">Transferase</keyword>
<accession>A0AA35S288</accession>
<dbReference type="Gene3D" id="2.40.50.730">
    <property type="match status" value="1"/>
</dbReference>
<feature type="region of interest" description="Disordered" evidence="6">
    <location>
        <begin position="803"/>
        <end position="823"/>
    </location>
</feature>
<evidence type="ECO:0000256" key="6">
    <source>
        <dbReference type="SAM" id="MobiDB-lite"/>
    </source>
</evidence>
<feature type="region of interest" description="Disordered" evidence="6">
    <location>
        <begin position="71"/>
        <end position="292"/>
    </location>
</feature>
<dbReference type="PANTHER" id="PTHR45861:SF1">
    <property type="entry name" value="DNA POLYMERASE ALPHA CATALYTIC SUBUNIT"/>
    <property type="match status" value="1"/>
</dbReference>
<name>A0AA35S288_GEOBA</name>
<dbReference type="InterPro" id="IPR006134">
    <property type="entry name" value="DNA-dir_DNA_pol_B_multi_dom"/>
</dbReference>
<dbReference type="SMART" id="SM00486">
    <property type="entry name" value="POLBc"/>
    <property type="match status" value="1"/>
</dbReference>
<dbReference type="GO" id="GO:0003688">
    <property type="term" value="F:DNA replication origin binding"/>
    <property type="evidence" value="ECO:0007669"/>
    <property type="project" value="TreeGrafter"/>
</dbReference>
<dbReference type="NCBIfam" id="TIGR00592">
    <property type="entry name" value="pol2"/>
    <property type="match status" value="1"/>
</dbReference>
<protein>
    <recommendedName>
        <fullName evidence="2">DNA-directed DNA polymerase</fullName>
        <ecNumber evidence="2">2.7.7.7</ecNumber>
    </recommendedName>
</protein>
<dbReference type="Pfam" id="PF03104">
    <property type="entry name" value="DNA_pol_B_exo1"/>
    <property type="match status" value="1"/>
</dbReference>
<dbReference type="GO" id="GO:1902975">
    <property type="term" value="P:mitotic DNA replication initiation"/>
    <property type="evidence" value="ECO:0007669"/>
    <property type="project" value="TreeGrafter"/>
</dbReference>
<evidence type="ECO:0000256" key="3">
    <source>
        <dbReference type="ARBA" id="ARBA00022679"/>
    </source>
</evidence>
<dbReference type="SUPFAM" id="SSF56672">
    <property type="entry name" value="DNA/RNA polymerases"/>
    <property type="match status" value="1"/>
</dbReference>
<feature type="compositionally biased region" description="Low complexity" evidence="6">
    <location>
        <begin position="1"/>
        <end position="17"/>
    </location>
</feature>
<feature type="compositionally biased region" description="Low complexity" evidence="6">
    <location>
        <begin position="169"/>
        <end position="184"/>
    </location>
</feature>
<dbReference type="GO" id="GO:0006273">
    <property type="term" value="P:lagging strand elongation"/>
    <property type="evidence" value="ECO:0007669"/>
    <property type="project" value="TreeGrafter"/>
</dbReference>
<evidence type="ECO:0000256" key="1">
    <source>
        <dbReference type="ARBA" id="ARBA00005755"/>
    </source>
</evidence>
<dbReference type="CDD" id="cd05776">
    <property type="entry name" value="DNA_polB_alpha_exo"/>
    <property type="match status" value="1"/>
</dbReference>
<dbReference type="InterPro" id="IPR024647">
    <property type="entry name" value="DNA_pol_a_cat_su_N"/>
</dbReference>
<dbReference type="InterPro" id="IPR006172">
    <property type="entry name" value="DNA-dir_DNA_pol_B"/>
</dbReference>
<comment type="similarity">
    <text evidence="1">Belongs to the DNA polymerase type-B family.</text>
</comment>
<gene>
    <name evidence="10" type="ORF">GBAR_LOCUS12647</name>
</gene>
<dbReference type="SUPFAM" id="SSF53098">
    <property type="entry name" value="Ribonuclease H-like"/>
    <property type="match status" value="1"/>
</dbReference>
<sequence>MASSAGDAAGSSDSVAVRRGRREKKKSNASSALEKIRRGRETGQVEETEIEAPEQLFKYVTEDEYSRLVRERQADGFILDDDGSYSEHGREIFDDDETDPHPGGVGDKKRPPGGKAGASKVAKRVAKPGNIKAMVMGMGGGTKRKKEGSKASIVGDELLADMLQKMENRPSSAASPSSRHPSSSTFTTPQRRPVKFTPRLSSTPSSSPHPPPRPHPSPSPFSLTKRVKREHPSPPPPSPPPQPHWDDSTANDDWDGEMGDDDGGFQDNEPTIAEETEKPDVPEAAVSVPEAAVSVSGWETVREDLTASQQQTASQQAVEAPTDLPTQEVDGEEVLQFYWLDAHEMPYRQPGTVFLFGKVWVPASNSHVSCCVVVKNIQRCLYFLPREKILGPSGVETDTPVSFEALYSEFNTKYAEPQRIMKFTSRRVTRHYAFDLPDVPQESEYLQVYYSAEYQAPPTNASGKTFSRVFGTTTSSLEQLVLSRQLKGPCWLHVVQPRSGSSPVSWCRLECVVGGVDGVRVVPTQAPPPPLVTLSLSFALSLNPKTHANEVLCAGCLVHSSVALDKPPPKIPFETDFCAIRSPVDRNFPFGFEDLLKRKRFNVEVSLSERALLAFLLAKIHRMDPDVIVGHNLTGYQLAVLQYRMAACKVPQWSRICRLRRKEMPKGRWAGSQLCAGRPVCDVMTSARELIRARSYDLAELSHTVLRKPHKPLEPDEILQSFNHADQLVSLVAHTMDQSLLSLQLMYELNVLPLAYQITCIAGNIFSRTLCGGRAERNEYLLLHAFTAKYYICPDKIPASKKQPVTEAEEEQGEGGASGVKGRRKPAYTEGLVLEPKKGFYDTFILLLDFTLCTPQSSRNTTYVSPQSIMLTVPLMEMTTVSCSSLIPPSLPVSCLLRSESWWRDDDR</sequence>
<dbReference type="Proteomes" id="UP001174909">
    <property type="component" value="Unassembled WGS sequence"/>
</dbReference>
<dbReference type="InterPro" id="IPR036397">
    <property type="entry name" value="RNaseH_sf"/>
</dbReference>
<dbReference type="InterPro" id="IPR043502">
    <property type="entry name" value="DNA/RNA_pol_sf"/>
</dbReference>